<gene>
    <name evidence="2" type="ORF">CTEN210_15655</name>
</gene>
<accession>A0AAD3HDG1</accession>
<proteinExistence type="predicted"/>
<keyword evidence="3" id="KW-1185">Reference proteome</keyword>
<dbReference type="Proteomes" id="UP001054902">
    <property type="component" value="Unassembled WGS sequence"/>
</dbReference>
<name>A0AAD3HDG1_9STRA</name>
<evidence type="ECO:0000313" key="3">
    <source>
        <dbReference type="Proteomes" id="UP001054902"/>
    </source>
</evidence>
<organism evidence="2 3">
    <name type="scientific">Chaetoceros tenuissimus</name>
    <dbReference type="NCBI Taxonomy" id="426638"/>
    <lineage>
        <taxon>Eukaryota</taxon>
        <taxon>Sar</taxon>
        <taxon>Stramenopiles</taxon>
        <taxon>Ochrophyta</taxon>
        <taxon>Bacillariophyta</taxon>
        <taxon>Coscinodiscophyceae</taxon>
        <taxon>Chaetocerotophycidae</taxon>
        <taxon>Chaetocerotales</taxon>
        <taxon>Chaetocerotaceae</taxon>
        <taxon>Chaetoceros</taxon>
    </lineage>
</organism>
<comment type="caution">
    <text evidence="2">The sequence shown here is derived from an EMBL/GenBank/DDBJ whole genome shotgun (WGS) entry which is preliminary data.</text>
</comment>
<feature type="compositionally biased region" description="Polar residues" evidence="1">
    <location>
        <begin position="336"/>
        <end position="345"/>
    </location>
</feature>
<protein>
    <submittedName>
        <fullName evidence="2">Uncharacterized protein</fullName>
    </submittedName>
</protein>
<dbReference type="AlphaFoldDB" id="A0AAD3HDG1"/>
<reference evidence="2 3" key="1">
    <citation type="journal article" date="2021" name="Sci. Rep.">
        <title>The genome of the diatom Chaetoceros tenuissimus carries an ancient integrated fragment of an extant virus.</title>
        <authorList>
            <person name="Hongo Y."/>
            <person name="Kimura K."/>
            <person name="Takaki Y."/>
            <person name="Yoshida Y."/>
            <person name="Baba S."/>
            <person name="Kobayashi G."/>
            <person name="Nagasaki K."/>
            <person name="Hano T."/>
            <person name="Tomaru Y."/>
        </authorList>
    </citation>
    <scope>NUCLEOTIDE SEQUENCE [LARGE SCALE GENOMIC DNA]</scope>
    <source>
        <strain evidence="2 3">NIES-3715</strain>
    </source>
</reference>
<sequence>MDLFQRAKKAHYVVTCRSIRNVLYECAAESLRKLVINKTKDKEEQPTELVINKDDIDKVNAVAMRIGRKWASKMMLDDQFLEYKQLLDLVLSNGHFLDVDYQDDLTSFFTDVLLLNDHEIQDEENDERNLEDSDKIQGDVVNEELNAEEDSHVENTSTEEEISVEGIKRSIPYATLLRLGQTDPCNLSSSRDVLQNGTSDHWHPLPNLDSQSSSLVHIPNPSLLPENKVQKIDEDQVFGRPALHPPKPLDRTLQSKMMDKLANMNHVVWQYPWDTILNLTSQIEDRLHPFKKKKEMDAKTGKIATIDLVPRTLLREEDICNHEATSNEGNGDDSMNALSNRQSGEPAQPLIIRSDDDGNISMMKNKDMYKNAFSNLDYLRKKRKIDFGDNESKKQRLRKENVIENGEEPVDEVGRQPSSVGECTWTNEEVHYHLGLDVRKDIENNLLHKEDEIMTHSQTCHGALKEVGSIHLYEQYSEISQDKIDLINSADKTIRRAHRKAKQERLYPIVEDTMKRYEEVKSKVLSFELDPNSQVSRQTYELDMMDCVVTFASNISTREEEKLAFKSLEIRLYEPEK</sequence>
<evidence type="ECO:0000256" key="1">
    <source>
        <dbReference type="SAM" id="MobiDB-lite"/>
    </source>
</evidence>
<evidence type="ECO:0000313" key="2">
    <source>
        <dbReference type="EMBL" id="GFH59179.1"/>
    </source>
</evidence>
<dbReference type="EMBL" id="BLLK01000062">
    <property type="protein sequence ID" value="GFH59179.1"/>
    <property type="molecule type" value="Genomic_DNA"/>
</dbReference>
<feature type="region of interest" description="Disordered" evidence="1">
    <location>
        <begin position="322"/>
        <end position="357"/>
    </location>
</feature>